<reference evidence="2 3" key="1">
    <citation type="submission" date="2016-10" db="EMBL/GenBank/DDBJ databases">
        <authorList>
            <person name="de Groot N.N."/>
        </authorList>
    </citation>
    <scope>NUCLEOTIDE SEQUENCE [LARGE SCALE GENOMIC DNA]</scope>
    <source>
        <strain evidence="2 3">DSM 18979</strain>
    </source>
</reference>
<keyword evidence="3" id="KW-1185">Reference proteome</keyword>
<organism evidence="2 3">
    <name type="scientific">Natronincola peptidivorans</name>
    <dbReference type="NCBI Taxonomy" id="426128"/>
    <lineage>
        <taxon>Bacteria</taxon>
        <taxon>Bacillati</taxon>
        <taxon>Bacillota</taxon>
        <taxon>Clostridia</taxon>
        <taxon>Peptostreptococcales</taxon>
        <taxon>Natronincolaceae</taxon>
        <taxon>Natronincola</taxon>
    </lineage>
</organism>
<dbReference type="AlphaFoldDB" id="A0A1I0APY4"/>
<dbReference type="Proteomes" id="UP000199568">
    <property type="component" value="Unassembled WGS sequence"/>
</dbReference>
<evidence type="ECO:0000313" key="2">
    <source>
        <dbReference type="EMBL" id="SES96476.1"/>
    </source>
</evidence>
<evidence type="ECO:0000256" key="1">
    <source>
        <dbReference type="SAM" id="Phobius"/>
    </source>
</evidence>
<proteinExistence type="predicted"/>
<evidence type="ECO:0000313" key="3">
    <source>
        <dbReference type="Proteomes" id="UP000199568"/>
    </source>
</evidence>
<accession>A0A1I0APY4</accession>
<keyword evidence="1" id="KW-0472">Membrane</keyword>
<sequence>MKKNKFLTQLAGMVSSFALLFTLLSTCGVWVLREARMPESMLEDEE</sequence>
<protein>
    <submittedName>
        <fullName evidence="2">Uncharacterized protein</fullName>
    </submittedName>
</protein>
<dbReference type="EMBL" id="FOHU01000003">
    <property type="protein sequence ID" value="SES96476.1"/>
    <property type="molecule type" value="Genomic_DNA"/>
</dbReference>
<keyword evidence="1" id="KW-0812">Transmembrane</keyword>
<gene>
    <name evidence="2" type="ORF">SAMN05660297_01032</name>
</gene>
<dbReference type="RefSeq" id="WP_170834690.1">
    <property type="nucleotide sequence ID" value="NZ_FOHU01000003.1"/>
</dbReference>
<keyword evidence="1" id="KW-1133">Transmembrane helix</keyword>
<feature type="transmembrane region" description="Helical" evidence="1">
    <location>
        <begin position="6"/>
        <end position="32"/>
    </location>
</feature>
<name>A0A1I0APY4_9FIRM</name>